<organism evidence="2 3">
    <name type="scientific">Actinocorallia herbida</name>
    <dbReference type="NCBI Taxonomy" id="58109"/>
    <lineage>
        <taxon>Bacteria</taxon>
        <taxon>Bacillati</taxon>
        <taxon>Actinomycetota</taxon>
        <taxon>Actinomycetes</taxon>
        <taxon>Streptosporangiales</taxon>
        <taxon>Thermomonosporaceae</taxon>
        <taxon>Actinocorallia</taxon>
    </lineage>
</organism>
<accession>A0A3N1D3N5</accession>
<evidence type="ECO:0000313" key="3">
    <source>
        <dbReference type="Proteomes" id="UP000272400"/>
    </source>
</evidence>
<proteinExistence type="predicted"/>
<dbReference type="OrthoDB" id="2860165at2"/>
<sequence length="276" mass="29304">MRTHVITGGTDGMGKGLALKFLARGDRVFALASGQAKGAALLAEAARLGAADRAVFVRADLATVAGMRKALAEVTDQTDVVDGLVFGAQRFASKRIETVDGLEFTFALFYLSRYVLGHGLLPALERADAPVVMNLAGPGGLPGTIYWDDLQLTSGYQGRRAAMQGSRCVDLLGAAFPLRHPDARTRYVLYNPGFVRTGMADPLPPAFKLLTKTLGLVAAQSVDRAIGPIAALIDSPPAEPLSAFMRAKRLPLEGDDFAPDRALRLDSLTARLLDGL</sequence>
<dbReference type="EMBL" id="RJKE01000001">
    <property type="protein sequence ID" value="ROO88131.1"/>
    <property type="molecule type" value="Genomic_DNA"/>
</dbReference>
<dbReference type="GO" id="GO:0016491">
    <property type="term" value="F:oxidoreductase activity"/>
    <property type="evidence" value="ECO:0007669"/>
    <property type="project" value="UniProtKB-KW"/>
</dbReference>
<dbReference type="Gene3D" id="3.40.50.720">
    <property type="entry name" value="NAD(P)-binding Rossmann-like Domain"/>
    <property type="match status" value="1"/>
</dbReference>
<dbReference type="Pfam" id="PF00106">
    <property type="entry name" value="adh_short"/>
    <property type="match status" value="1"/>
</dbReference>
<keyword evidence="3" id="KW-1185">Reference proteome</keyword>
<dbReference type="SUPFAM" id="SSF51735">
    <property type="entry name" value="NAD(P)-binding Rossmann-fold domains"/>
    <property type="match status" value="1"/>
</dbReference>
<reference evidence="2 3" key="1">
    <citation type="submission" date="2018-11" db="EMBL/GenBank/DDBJ databases">
        <title>Sequencing the genomes of 1000 actinobacteria strains.</title>
        <authorList>
            <person name="Klenk H.-P."/>
        </authorList>
    </citation>
    <scope>NUCLEOTIDE SEQUENCE [LARGE SCALE GENOMIC DNA]</scope>
    <source>
        <strain evidence="2 3">DSM 44254</strain>
    </source>
</reference>
<dbReference type="InterPro" id="IPR052228">
    <property type="entry name" value="Sec_Metab_Biosynth_Oxidored"/>
</dbReference>
<protein>
    <submittedName>
        <fullName evidence="2">NAD(P)-dependent dehydrogenase (Short-subunit alcohol dehydrogenase family)</fullName>
    </submittedName>
</protein>
<dbReference type="Proteomes" id="UP000272400">
    <property type="component" value="Unassembled WGS sequence"/>
</dbReference>
<comment type="caution">
    <text evidence="2">The sequence shown here is derived from an EMBL/GenBank/DDBJ whole genome shotgun (WGS) entry which is preliminary data.</text>
</comment>
<dbReference type="RefSeq" id="WP_148086125.1">
    <property type="nucleotide sequence ID" value="NZ_RJKE01000001.1"/>
</dbReference>
<dbReference type="InterPro" id="IPR036291">
    <property type="entry name" value="NAD(P)-bd_dom_sf"/>
</dbReference>
<evidence type="ECO:0000313" key="2">
    <source>
        <dbReference type="EMBL" id="ROO88131.1"/>
    </source>
</evidence>
<dbReference type="PANTHER" id="PTHR47534">
    <property type="entry name" value="YALI0E05731P"/>
    <property type="match status" value="1"/>
</dbReference>
<dbReference type="AlphaFoldDB" id="A0A3N1D3N5"/>
<gene>
    <name evidence="2" type="ORF">EDD29_5791</name>
</gene>
<name>A0A3N1D3N5_9ACTN</name>
<evidence type="ECO:0000256" key="1">
    <source>
        <dbReference type="ARBA" id="ARBA00023002"/>
    </source>
</evidence>
<dbReference type="InterPro" id="IPR002347">
    <property type="entry name" value="SDR_fam"/>
</dbReference>
<dbReference type="PANTHER" id="PTHR47534:SF3">
    <property type="entry name" value="ALCOHOL DEHYDROGENASE-LIKE C-TERMINAL DOMAIN-CONTAINING PROTEIN"/>
    <property type="match status" value="1"/>
</dbReference>
<keyword evidence="1" id="KW-0560">Oxidoreductase</keyword>